<keyword evidence="1" id="KW-0812">Transmembrane</keyword>
<sequence length="151" mass="17605">MKRLGKSVQTIITVVILGLVIGLWSCKEPAPTLEINESIAERIIRINAKGDVLHYQETLFWDEKKFSEILADKSEFSYHQIEKFKKTYEVNADNFSIEFTNERNLTLLSCDIHGKFTGNWYDFHWFLNPLGLDFLDSPFDKSERVLSWKGP</sequence>
<protein>
    <submittedName>
        <fullName evidence="2">Uncharacterized protein</fullName>
    </submittedName>
</protein>
<gene>
    <name evidence="2" type="ORF">S01H4_07480</name>
</gene>
<name>X0ZNT3_9ZZZZ</name>
<reference evidence="2" key="1">
    <citation type="journal article" date="2014" name="Front. Microbiol.">
        <title>High frequency of phylogenetically diverse reductive dehalogenase-homologous genes in deep subseafloor sedimentary metagenomes.</title>
        <authorList>
            <person name="Kawai M."/>
            <person name="Futagami T."/>
            <person name="Toyoda A."/>
            <person name="Takaki Y."/>
            <person name="Nishi S."/>
            <person name="Hori S."/>
            <person name="Arai W."/>
            <person name="Tsubouchi T."/>
            <person name="Morono Y."/>
            <person name="Uchiyama I."/>
            <person name="Ito T."/>
            <person name="Fujiyama A."/>
            <person name="Inagaki F."/>
            <person name="Takami H."/>
        </authorList>
    </citation>
    <scope>NUCLEOTIDE SEQUENCE</scope>
    <source>
        <strain evidence="2">Expedition CK06-06</strain>
    </source>
</reference>
<proteinExistence type="predicted"/>
<comment type="caution">
    <text evidence="2">The sequence shown here is derived from an EMBL/GenBank/DDBJ whole genome shotgun (WGS) entry which is preliminary data.</text>
</comment>
<organism evidence="2">
    <name type="scientific">marine sediment metagenome</name>
    <dbReference type="NCBI Taxonomy" id="412755"/>
    <lineage>
        <taxon>unclassified sequences</taxon>
        <taxon>metagenomes</taxon>
        <taxon>ecological metagenomes</taxon>
    </lineage>
</organism>
<evidence type="ECO:0000256" key="1">
    <source>
        <dbReference type="SAM" id="Phobius"/>
    </source>
</evidence>
<dbReference type="AlphaFoldDB" id="X0ZNT3"/>
<evidence type="ECO:0000313" key="2">
    <source>
        <dbReference type="EMBL" id="GAG62023.1"/>
    </source>
</evidence>
<feature type="non-terminal residue" evidence="2">
    <location>
        <position position="151"/>
    </location>
</feature>
<dbReference type="EMBL" id="BART01002450">
    <property type="protein sequence ID" value="GAG62023.1"/>
    <property type="molecule type" value="Genomic_DNA"/>
</dbReference>
<accession>X0ZNT3</accession>
<keyword evidence="1" id="KW-0472">Membrane</keyword>
<feature type="transmembrane region" description="Helical" evidence="1">
    <location>
        <begin position="7"/>
        <end position="25"/>
    </location>
</feature>
<keyword evidence="1" id="KW-1133">Transmembrane helix</keyword>